<protein>
    <submittedName>
        <fullName evidence="2">Uncharacterized protein</fullName>
    </submittedName>
</protein>
<organism evidence="2 3">
    <name type="scientific">Volvox reticuliferus</name>
    <dbReference type="NCBI Taxonomy" id="1737510"/>
    <lineage>
        <taxon>Eukaryota</taxon>
        <taxon>Viridiplantae</taxon>
        <taxon>Chlorophyta</taxon>
        <taxon>core chlorophytes</taxon>
        <taxon>Chlorophyceae</taxon>
        <taxon>CS clade</taxon>
        <taxon>Chlamydomonadales</taxon>
        <taxon>Volvocaceae</taxon>
        <taxon>Volvox</taxon>
    </lineage>
</organism>
<comment type="caution">
    <text evidence="2">The sequence shown here is derived from an EMBL/GenBank/DDBJ whole genome shotgun (WGS) entry which is preliminary data.</text>
</comment>
<dbReference type="Proteomes" id="UP000747110">
    <property type="component" value="Unassembled WGS sequence"/>
</dbReference>
<proteinExistence type="predicted"/>
<dbReference type="EMBL" id="BNCP01000020">
    <property type="protein sequence ID" value="GIL81012.1"/>
    <property type="molecule type" value="Genomic_DNA"/>
</dbReference>
<reference evidence="2" key="1">
    <citation type="journal article" date="2021" name="Proc. Natl. Acad. Sci. U.S.A.">
        <title>Three genomes in the algal genus Volvox reveal the fate of a haploid sex-determining region after a transition to homothallism.</title>
        <authorList>
            <person name="Yamamoto K."/>
            <person name="Hamaji T."/>
            <person name="Kawai-Toyooka H."/>
            <person name="Matsuzaki R."/>
            <person name="Takahashi F."/>
            <person name="Nishimura Y."/>
            <person name="Kawachi M."/>
            <person name="Noguchi H."/>
            <person name="Minakuchi Y."/>
            <person name="Umen J.G."/>
            <person name="Toyoda A."/>
            <person name="Nozaki H."/>
        </authorList>
    </citation>
    <scope>NUCLEOTIDE SEQUENCE</scope>
    <source>
        <strain evidence="2">NIES-3786</strain>
    </source>
</reference>
<evidence type="ECO:0000256" key="1">
    <source>
        <dbReference type="SAM" id="MobiDB-lite"/>
    </source>
</evidence>
<evidence type="ECO:0000313" key="3">
    <source>
        <dbReference type="Proteomes" id="UP000747110"/>
    </source>
</evidence>
<feature type="region of interest" description="Disordered" evidence="1">
    <location>
        <begin position="69"/>
        <end position="104"/>
    </location>
</feature>
<accession>A0A8J4CG44</accession>
<sequence>TWITGYPGDWIQLRDTWEQEKRFFIGTPPLPNLLRPVLKRASAASPRPVATPVAALTEEVGEWRLFEVAPHPVGPEHHSTDNDKGNAASGCRDGDGDGDDDDDD</sequence>
<feature type="compositionally biased region" description="Basic and acidic residues" evidence="1">
    <location>
        <begin position="74"/>
        <end position="84"/>
    </location>
</feature>
<keyword evidence="3" id="KW-1185">Reference proteome</keyword>
<feature type="non-terminal residue" evidence="2">
    <location>
        <position position="104"/>
    </location>
</feature>
<name>A0A8J4CG44_9CHLO</name>
<evidence type="ECO:0000313" key="2">
    <source>
        <dbReference type="EMBL" id="GIL81012.1"/>
    </source>
</evidence>
<feature type="non-terminal residue" evidence="2">
    <location>
        <position position="1"/>
    </location>
</feature>
<gene>
    <name evidence="2" type="ORF">Vretifemale_10148</name>
</gene>
<dbReference type="AlphaFoldDB" id="A0A8J4CG44"/>